<keyword evidence="3" id="KW-1185">Reference proteome</keyword>
<organism evidence="2 3">
    <name type="scientific">Pedobacter frigoris</name>
    <dbReference type="NCBI Taxonomy" id="2571272"/>
    <lineage>
        <taxon>Bacteria</taxon>
        <taxon>Pseudomonadati</taxon>
        <taxon>Bacteroidota</taxon>
        <taxon>Sphingobacteriia</taxon>
        <taxon>Sphingobacteriales</taxon>
        <taxon>Sphingobacteriaceae</taxon>
        <taxon>Pedobacter</taxon>
    </lineage>
</organism>
<name>A0A4U1CP02_9SPHI</name>
<gene>
    <name evidence="2" type="ORF">FA047_06265</name>
</gene>
<reference evidence="2 3" key="1">
    <citation type="submission" date="2019-04" db="EMBL/GenBank/DDBJ databases">
        <title>Pedobacter sp. RP-3-15 sp. nov., isolated from Arctic soil.</title>
        <authorList>
            <person name="Dahal R.H."/>
            <person name="Kim D.-U."/>
        </authorList>
    </citation>
    <scope>NUCLEOTIDE SEQUENCE [LARGE SCALE GENOMIC DNA]</scope>
    <source>
        <strain evidence="2 3">RP-3-15</strain>
    </source>
</reference>
<sequence>MALDNFRILVENEISAWDDKTGVRYHFPRNRYLNRLRPGMKIIYYKGRVGNQQPQYFGYGEITKIYPVSDSLDDYYADITNYIQFNQPVNFKLNGEYLEDIQTSNHFRQNSVRAISEDRFYKILELGELSLVRTENDEQPVMVTELPPIADVNISPATASLIKPVISKGKGKGSTPKYYNSKKSTLHGNQGELLVMKYLREILTEVESSTLRHHAIENEKDGYDISYKGLDGQEVYIEVKATSAPSFPSFIITINELTAAERHGAAYQIYLVNKVTSKDVKIEVVEGIVGLLEKGEFVKSPVAFKIEKSVTLSQ</sequence>
<dbReference type="InterPro" id="IPR024975">
    <property type="entry name" value="NOV_C"/>
</dbReference>
<dbReference type="AlphaFoldDB" id="A0A4U1CP02"/>
<dbReference type="Pfam" id="PF13020">
    <property type="entry name" value="NOV_C"/>
    <property type="match status" value="1"/>
</dbReference>
<dbReference type="Proteomes" id="UP000307244">
    <property type="component" value="Unassembled WGS sequence"/>
</dbReference>
<proteinExistence type="predicted"/>
<evidence type="ECO:0000313" key="2">
    <source>
        <dbReference type="EMBL" id="TKC09681.1"/>
    </source>
</evidence>
<protein>
    <submittedName>
        <fullName evidence="2">DUF3883 domain-containing protein</fullName>
    </submittedName>
</protein>
<dbReference type="OrthoDB" id="9779761at2"/>
<evidence type="ECO:0000313" key="3">
    <source>
        <dbReference type="Proteomes" id="UP000307244"/>
    </source>
</evidence>
<evidence type="ECO:0000259" key="1">
    <source>
        <dbReference type="Pfam" id="PF13020"/>
    </source>
</evidence>
<comment type="caution">
    <text evidence="2">The sequence shown here is derived from an EMBL/GenBank/DDBJ whole genome shotgun (WGS) entry which is preliminary data.</text>
</comment>
<feature type="domain" description="Protein NO VEIN C-terminal" evidence="1">
    <location>
        <begin position="191"/>
        <end position="279"/>
    </location>
</feature>
<dbReference type="RefSeq" id="WP_136835089.1">
    <property type="nucleotide sequence ID" value="NZ_SWBQ01000001.1"/>
</dbReference>
<accession>A0A4U1CP02</accession>
<dbReference type="EMBL" id="SWBQ01000001">
    <property type="protein sequence ID" value="TKC09681.1"/>
    <property type="molecule type" value="Genomic_DNA"/>
</dbReference>